<accession>A0A1I3AJB8</accession>
<dbReference type="CDD" id="cd06170">
    <property type="entry name" value="LuxR_C_like"/>
    <property type="match status" value="1"/>
</dbReference>
<dbReference type="AlphaFoldDB" id="A0A1I3AJB8"/>
<dbReference type="GO" id="GO:0006355">
    <property type="term" value="P:regulation of DNA-templated transcription"/>
    <property type="evidence" value="ECO:0007669"/>
    <property type="project" value="InterPro"/>
</dbReference>
<dbReference type="Pfam" id="PF03472">
    <property type="entry name" value="Autoind_bind"/>
    <property type="match status" value="1"/>
</dbReference>
<dbReference type="PANTHER" id="PTHR44688:SF16">
    <property type="entry name" value="DNA-BINDING TRANSCRIPTIONAL ACTIVATOR DEVR_DOSR"/>
    <property type="match status" value="1"/>
</dbReference>
<evidence type="ECO:0000256" key="4">
    <source>
        <dbReference type="SAM" id="MobiDB-lite"/>
    </source>
</evidence>
<dbReference type="InterPro" id="IPR000792">
    <property type="entry name" value="Tscrpt_reg_LuxR_C"/>
</dbReference>
<evidence type="ECO:0000256" key="3">
    <source>
        <dbReference type="ARBA" id="ARBA00023163"/>
    </source>
</evidence>
<keyword evidence="7" id="KW-1185">Reference proteome</keyword>
<dbReference type="GO" id="GO:0003677">
    <property type="term" value="F:DNA binding"/>
    <property type="evidence" value="ECO:0007669"/>
    <property type="project" value="UniProtKB-KW"/>
</dbReference>
<feature type="region of interest" description="Disordered" evidence="4">
    <location>
        <begin position="259"/>
        <end position="282"/>
    </location>
</feature>
<protein>
    <submittedName>
        <fullName evidence="6">LuxR family transcriptional regulator</fullName>
    </submittedName>
</protein>
<dbReference type="InterPro" id="IPR016032">
    <property type="entry name" value="Sig_transdc_resp-reg_C-effctor"/>
</dbReference>
<dbReference type="STRING" id="34004.SAMN04488021_11548"/>
<dbReference type="PANTHER" id="PTHR44688">
    <property type="entry name" value="DNA-BINDING TRANSCRIPTIONAL ACTIVATOR DEVR_DOSR"/>
    <property type="match status" value="1"/>
</dbReference>
<keyword evidence="1" id="KW-0805">Transcription regulation</keyword>
<dbReference type="EMBL" id="FOPU01000015">
    <property type="protein sequence ID" value="SFH50080.1"/>
    <property type="molecule type" value="Genomic_DNA"/>
</dbReference>
<keyword evidence="3" id="KW-0804">Transcription</keyword>
<dbReference type="SMART" id="SM00421">
    <property type="entry name" value="HTH_LUXR"/>
    <property type="match status" value="1"/>
</dbReference>
<gene>
    <name evidence="6" type="ORF">SAMN04488021_11548</name>
</gene>
<dbReference type="PRINTS" id="PR00038">
    <property type="entry name" value="HTHLUXR"/>
</dbReference>
<feature type="compositionally biased region" description="Polar residues" evidence="4">
    <location>
        <begin position="269"/>
        <end position="282"/>
    </location>
</feature>
<dbReference type="Gene3D" id="1.10.10.10">
    <property type="entry name" value="Winged helix-like DNA-binding domain superfamily/Winged helix DNA-binding domain"/>
    <property type="match status" value="1"/>
</dbReference>
<dbReference type="PROSITE" id="PS50043">
    <property type="entry name" value="HTH_LUXR_2"/>
    <property type="match status" value="1"/>
</dbReference>
<evidence type="ECO:0000313" key="6">
    <source>
        <dbReference type="EMBL" id="SFH50080.1"/>
    </source>
</evidence>
<name>A0A1I3AJB8_9RHOB</name>
<keyword evidence="2" id="KW-0238">DNA-binding</keyword>
<feature type="domain" description="HTH luxR-type" evidence="5">
    <location>
        <begin position="187"/>
        <end position="252"/>
    </location>
</feature>
<dbReference type="SUPFAM" id="SSF75516">
    <property type="entry name" value="Pheromone-binding domain of LuxR-like quorum-sensing transcription factors"/>
    <property type="match status" value="1"/>
</dbReference>
<dbReference type="Pfam" id="PF00196">
    <property type="entry name" value="GerE"/>
    <property type="match status" value="1"/>
</dbReference>
<proteinExistence type="predicted"/>
<dbReference type="Gene3D" id="3.30.450.80">
    <property type="entry name" value="Transcription factor LuxR-like, autoinducer-binding domain"/>
    <property type="match status" value="1"/>
</dbReference>
<evidence type="ECO:0000256" key="2">
    <source>
        <dbReference type="ARBA" id="ARBA00023125"/>
    </source>
</evidence>
<sequence length="296" mass="32651">MSLKDLDPMEMLKDIETILAMRTVEGLWQHYVDRLAGLGFLHVAYHRLRILDVGGAPLADGHLFLSSYTPRLVQEILAQDGLSDLPMHRWICTHRGSESWDWMHSQRRAGRLSPAEERMLDLFARYGHVSGHAISLGDSVPQMRAGVTLSGAIGMRQDRLDALWRQHRALVMTLTGLVHLRLSVLPYAPPENALTLRQREVLEHIAIGRTTQEIAGLLDLTPATVEKHLRLARRALGARTTAQAVLLAASRRQILLDSGDGAAERGPSAPTQDEASALSVSVSGKVPDACLPTREL</sequence>
<reference evidence="6 7" key="1">
    <citation type="submission" date="2016-10" db="EMBL/GenBank/DDBJ databases">
        <authorList>
            <person name="de Groot N.N."/>
        </authorList>
    </citation>
    <scope>NUCLEOTIDE SEQUENCE [LARGE SCALE GENOMIC DNA]</scope>
    <source>
        <strain evidence="6 7">DSM 8537</strain>
    </source>
</reference>
<dbReference type="InterPro" id="IPR005143">
    <property type="entry name" value="TF_LuxR_autoind-bd_dom"/>
</dbReference>
<evidence type="ECO:0000259" key="5">
    <source>
        <dbReference type="PROSITE" id="PS50043"/>
    </source>
</evidence>
<dbReference type="SUPFAM" id="SSF46894">
    <property type="entry name" value="C-terminal effector domain of the bipartite response regulators"/>
    <property type="match status" value="1"/>
</dbReference>
<dbReference type="Proteomes" id="UP000183635">
    <property type="component" value="Unassembled WGS sequence"/>
</dbReference>
<organism evidence="6 7">
    <name type="scientific">Paracoccus aminovorans</name>
    <dbReference type="NCBI Taxonomy" id="34004"/>
    <lineage>
        <taxon>Bacteria</taxon>
        <taxon>Pseudomonadati</taxon>
        <taxon>Pseudomonadota</taxon>
        <taxon>Alphaproteobacteria</taxon>
        <taxon>Rhodobacterales</taxon>
        <taxon>Paracoccaceae</taxon>
        <taxon>Paracoccus</taxon>
    </lineage>
</organism>
<dbReference type="InterPro" id="IPR036693">
    <property type="entry name" value="TF_LuxR_autoind-bd_dom_sf"/>
</dbReference>
<evidence type="ECO:0000256" key="1">
    <source>
        <dbReference type="ARBA" id="ARBA00023015"/>
    </source>
</evidence>
<evidence type="ECO:0000313" key="7">
    <source>
        <dbReference type="Proteomes" id="UP000183635"/>
    </source>
</evidence>
<dbReference type="RefSeq" id="WP_231964613.1">
    <property type="nucleotide sequence ID" value="NZ_CBCRYP010000015.1"/>
</dbReference>
<dbReference type="InterPro" id="IPR036388">
    <property type="entry name" value="WH-like_DNA-bd_sf"/>
</dbReference>